<evidence type="ECO:0000313" key="2">
    <source>
        <dbReference type="EMBL" id="CAK8996742.1"/>
    </source>
</evidence>
<dbReference type="PROSITE" id="PS50287">
    <property type="entry name" value="SRCR_2"/>
    <property type="match status" value="1"/>
</dbReference>
<keyword evidence="3" id="KW-1185">Reference proteome</keyword>
<name>A0ABP0I597_9DINO</name>
<feature type="domain" description="SRCR" evidence="1">
    <location>
        <begin position="1"/>
        <end position="133"/>
    </location>
</feature>
<evidence type="ECO:0000259" key="1">
    <source>
        <dbReference type="PROSITE" id="PS50287"/>
    </source>
</evidence>
<sequence>MVSGNQTWVKMGEPCPCNTQHEVLCNTTWGTYCQATYYGQCPISCAADEIYCTAVAYDEFGYENWSAPYQESCAAAKDGCPCNQQWEKRCTEGEWSWCVPHYMSCPVDCGDKTTCWHWSGNQTCGTDTGCVCESEELTCPDAAGVNECYPKVYYPDGCPLNCNYDTHTYCYEVGYDASGFMTWTEYCKEKTSPDDWDCPVICKNETSKKCGDGWDAYCVGLTDTCPEVCTSEQQLCWVTDYDASGNWLGGADQCHPANEDCPCGSNSQLCSFDGYSYCESTFYGCPVTCTADQKYCYPVSYTPEGEWDYSVPVQETCAGLDETCECGANAKMCKWTDEWGWEEEYCMPSAWECPVTCTAEQKRCYLTDYNASGYPEKYSEKCVGKEESCRCGTHSQKCYDPYFDEDYCYPLVDFWSGQKMNCPVYCKDNEDYCYIPSYDARGDWISFTEMCVPQGTPCDCSKGQNAFACTWNDPTWGSWTECLPTSGPGSYCPSDCPQGEVACDLVEDYLPNGTSLGFVTPSVKCAKSHDKCPCGKEAERCPGTGCIFKDEGCPVTCGADEKKCYLTDYTGNGEFISDRETCVAADATCPCGKNTAKCANTDLCLTTAEAAIVCPCKASETECLVVDYDKNGEATGFSTQCVKEGQSCPCGKNTLSCPDPNDALAKLCAPSFNTKKCPEPCTADAIAAGNVTCVQTNLNSNGKFKSETVTCIGANATCPAGEGMKKCLSGATISVDTTCMNLYATATTQNRRLDSSTATRETCNAIVTMSSLSADAKKNAETARVKINSVLQIPSGLKTTLAVKTATRRLKEQERALNSGGTVIYGIDNQGVATSVSPSQVCEQLKKMVKSSNPSLTKAVSTVGVINAQAGVNLEISSTALQSRSQAAKAAKAAQAGVTTRSTTTTVPQAAWGIGAGQRTRVAATQALPLPRPVLATATAPRVALPVRIWLDMLVSKRLHMTCFLFR</sequence>
<reference evidence="2 3" key="1">
    <citation type="submission" date="2024-02" db="EMBL/GenBank/DDBJ databases">
        <authorList>
            <person name="Chen Y."/>
            <person name="Shah S."/>
            <person name="Dougan E. K."/>
            <person name="Thang M."/>
            <person name="Chan C."/>
        </authorList>
    </citation>
    <scope>NUCLEOTIDE SEQUENCE [LARGE SCALE GENOMIC DNA]</scope>
</reference>
<dbReference type="Proteomes" id="UP001642484">
    <property type="component" value="Unassembled WGS sequence"/>
</dbReference>
<dbReference type="EMBL" id="CAXAMN010001891">
    <property type="protein sequence ID" value="CAK8996742.1"/>
    <property type="molecule type" value="Genomic_DNA"/>
</dbReference>
<dbReference type="InterPro" id="IPR001190">
    <property type="entry name" value="SRCR"/>
</dbReference>
<evidence type="ECO:0000313" key="3">
    <source>
        <dbReference type="Proteomes" id="UP001642484"/>
    </source>
</evidence>
<comment type="caution">
    <text evidence="2">The sequence shown here is derived from an EMBL/GenBank/DDBJ whole genome shotgun (WGS) entry which is preliminary data.</text>
</comment>
<proteinExistence type="predicted"/>
<gene>
    <name evidence="2" type="ORF">CCMP2556_LOCUS4582</name>
</gene>
<protein>
    <recommendedName>
        <fullName evidence="1">SRCR domain-containing protein</fullName>
    </recommendedName>
</protein>
<organism evidence="2 3">
    <name type="scientific">Durusdinium trenchii</name>
    <dbReference type="NCBI Taxonomy" id="1381693"/>
    <lineage>
        <taxon>Eukaryota</taxon>
        <taxon>Sar</taxon>
        <taxon>Alveolata</taxon>
        <taxon>Dinophyceae</taxon>
        <taxon>Suessiales</taxon>
        <taxon>Symbiodiniaceae</taxon>
        <taxon>Durusdinium</taxon>
    </lineage>
</organism>
<accession>A0ABP0I597</accession>